<evidence type="ECO:0000313" key="1">
    <source>
        <dbReference type="EMBL" id="TYS69980.1"/>
    </source>
</evidence>
<dbReference type="OrthoDB" id="2944069at2"/>
<evidence type="ECO:0000313" key="2">
    <source>
        <dbReference type="Proteomes" id="UP000324517"/>
    </source>
</evidence>
<sequence length="295" mass="34436">MTDYLIPLITVASTFGAAFAGQFFAHKYARQREKEKHLKESLQNLYSPLVYRILDYLNEECEKSLRTINPYLGEVEVDVPHIPEENTNEMFRSILTFIGENLTYADQNLMMKYEIANKFGEFNYGQDKSSLVSTISSFGIRIELCSAFVSEYLLINKELKTLSKRVRDEIESLYFFSLVVKILIELRVHTLAIDYSLRHKDTIIAGFKIKKGLLNEAETICKRSDNIIDNLEDYSRLESEELEADALHLILELVDCMEMFEPEIAKLWLLQLNEHRDKEEQQTKDIIKKFAEYNN</sequence>
<dbReference type="AlphaFoldDB" id="A0A5D4T2P3"/>
<accession>A0A5D4T2P3</accession>
<name>A0A5D4T2P3_9BACI</name>
<dbReference type="Proteomes" id="UP000324517">
    <property type="component" value="Unassembled WGS sequence"/>
</dbReference>
<dbReference type="RefSeq" id="WP_148979889.1">
    <property type="nucleotide sequence ID" value="NZ_JBNILM010000006.1"/>
</dbReference>
<protein>
    <submittedName>
        <fullName evidence="1">Uncharacterized protein</fullName>
    </submittedName>
</protein>
<reference evidence="1 2" key="1">
    <citation type="submission" date="2019-08" db="EMBL/GenBank/DDBJ databases">
        <title>Bacillus genomes from the desert of Cuatro Cienegas, Coahuila.</title>
        <authorList>
            <person name="Olmedo-Alvarez G."/>
        </authorList>
    </citation>
    <scope>NUCLEOTIDE SEQUENCE [LARGE SCALE GENOMIC DNA]</scope>
    <source>
        <strain evidence="1 2">CH98b_3T</strain>
    </source>
</reference>
<proteinExistence type="predicted"/>
<gene>
    <name evidence="1" type="ORF">FZC75_15160</name>
</gene>
<organism evidence="1 2">
    <name type="scientific">Sutcliffiella horikoshii</name>
    <dbReference type="NCBI Taxonomy" id="79883"/>
    <lineage>
        <taxon>Bacteria</taxon>
        <taxon>Bacillati</taxon>
        <taxon>Bacillota</taxon>
        <taxon>Bacilli</taxon>
        <taxon>Bacillales</taxon>
        <taxon>Bacillaceae</taxon>
        <taxon>Sutcliffiella</taxon>
    </lineage>
</organism>
<dbReference type="EMBL" id="VTET01000008">
    <property type="protein sequence ID" value="TYS69980.1"/>
    <property type="molecule type" value="Genomic_DNA"/>
</dbReference>
<comment type="caution">
    <text evidence="1">The sequence shown here is derived from an EMBL/GenBank/DDBJ whole genome shotgun (WGS) entry which is preliminary data.</text>
</comment>